<dbReference type="InterPro" id="IPR018460">
    <property type="entry name" value="Battenin_disease_Cln3_subgr"/>
</dbReference>
<name>A0A642UC66_DIURU</name>
<evidence type="ECO:0000256" key="6">
    <source>
        <dbReference type="ARBA" id="ARBA00022989"/>
    </source>
</evidence>
<feature type="transmembrane region" description="Helical" evidence="8">
    <location>
        <begin position="75"/>
        <end position="93"/>
    </location>
</feature>
<feature type="transmembrane region" description="Helical" evidence="8">
    <location>
        <begin position="156"/>
        <end position="176"/>
    </location>
</feature>
<dbReference type="Gene3D" id="1.20.1250.20">
    <property type="entry name" value="MFS general substrate transporter like domains"/>
    <property type="match status" value="1"/>
</dbReference>
<keyword evidence="10" id="KW-1185">Reference proteome</keyword>
<dbReference type="InterPro" id="IPR036259">
    <property type="entry name" value="MFS_trans_sf"/>
</dbReference>
<dbReference type="GO" id="GO:0012505">
    <property type="term" value="C:endomembrane system"/>
    <property type="evidence" value="ECO:0007669"/>
    <property type="project" value="UniProtKB-SubCell"/>
</dbReference>
<evidence type="ECO:0000256" key="1">
    <source>
        <dbReference type="ARBA" id="ARBA00004127"/>
    </source>
</evidence>
<dbReference type="GO" id="GO:0005774">
    <property type="term" value="C:vacuolar membrane"/>
    <property type="evidence" value="ECO:0007669"/>
    <property type="project" value="UniProtKB-SubCell"/>
</dbReference>
<comment type="caution">
    <text evidence="9">The sequence shown here is derived from an EMBL/GenBank/DDBJ whole genome shotgun (WGS) entry which is preliminary data.</text>
</comment>
<dbReference type="RefSeq" id="XP_034009464.1">
    <property type="nucleotide sequence ID" value="XM_034158618.1"/>
</dbReference>
<dbReference type="PIRSF" id="PIRSF015974">
    <property type="entry name" value="CLN3_BTN1"/>
    <property type="match status" value="1"/>
</dbReference>
<evidence type="ECO:0000256" key="4">
    <source>
        <dbReference type="ARBA" id="ARBA00022692"/>
    </source>
</evidence>
<feature type="transmembrane region" description="Helical" evidence="8">
    <location>
        <begin position="46"/>
        <end position="66"/>
    </location>
</feature>
<comment type="similarity">
    <text evidence="2 8">Belongs to the battenin family.</text>
</comment>
<dbReference type="InterPro" id="IPR003492">
    <property type="entry name" value="Battenin_disease_Cln3"/>
</dbReference>
<accession>A0A642UC66</accession>
<evidence type="ECO:0000256" key="7">
    <source>
        <dbReference type="ARBA" id="ARBA00023136"/>
    </source>
</evidence>
<proteinExistence type="inferred from homology"/>
<dbReference type="OMA" id="WLCNWQV"/>
<feature type="transmembrane region" description="Helical" evidence="8">
    <location>
        <begin position="12"/>
        <end position="34"/>
    </location>
</feature>
<dbReference type="PRINTS" id="PR01315">
    <property type="entry name" value="BATTENIN"/>
</dbReference>
<reference evidence="9 10" key="1">
    <citation type="submission" date="2019-07" db="EMBL/GenBank/DDBJ databases">
        <title>Genome assembly of two rare yeast pathogens: Diutina rugosa and Trichomonascus ciferrii.</title>
        <authorList>
            <person name="Mixao V."/>
            <person name="Saus E."/>
            <person name="Hansen A."/>
            <person name="Lass-Flor C."/>
            <person name="Gabaldon T."/>
        </authorList>
    </citation>
    <scope>NUCLEOTIDE SEQUENCE [LARGE SCALE GENOMIC DNA]</scope>
    <source>
        <strain evidence="9 10">CBS 613</strain>
    </source>
</reference>
<keyword evidence="5" id="KW-0029">Amino-acid transport</keyword>
<dbReference type="PANTHER" id="PTHR10981:SF0">
    <property type="entry name" value="BATTENIN"/>
    <property type="match status" value="1"/>
</dbReference>
<organism evidence="9 10">
    <name type="scientific">Diutina rugosa</name>
    <name type="common">Yeast</name>
    <name type="synonym">Candida rugosa</name>
    <dbReference type="NCBI Taxonomy" id="5481"/>
    <lineage>
        <taxon>Eukaryota</taxon>
        <taxon>Fungi</taxon>
        <taxon>Dikarya</taxon>
        <taxon>Ascomycota</taxon>
        <taxon>Saccharomycotina</taxon>
        <taxon>Pichiomycetes</taxon>
        <taxon>Debaryomycetaceae</taxon>
        <taxon>Diutina</taxon>
    </lineage>
</organism>
<evidence type="ECO:0000256" key="3">
    <source>
        <dbReference type="ARBA" id="ARBA00022448"/>
    </source>
</evidence>
<keyword evidence="4 8" id="KW-0812">Transmembrane</keyword>
<protein>
    <recommendedName>
        <fullName evidence="8">Protein BTN</fullName>
    </recommendedName>
</protein>
<evidence type="ECO:0000256" key="2">
    <source>
        <dbReference type="ARBA" id="ARBA00007467"/>
    </source>
</evidence>
<dbReference type="VEuPathDB" id="FungiDB:DIURU_005616"/>
<evidence type="ECO:0000313" key="10">
    <source>
        <dbReference type="Proteomes" id="UP000449547"/>
    </source>
</evidence>
<dbReference type="Pfam" id="PF02487">
    <property type="entry name" value="CLN3"/>
    <property type="match status" value="2"/>
</dbReference>
<comment type="subcellular location">
    <subcellularLocation>
        <location evidence="1">Endomembrane system</location>
        <topology evidence="1">Multi-pass membrane protein</topology>
    </subcellularLocation>
    <subcellularLocation>
        <location evidence="8">Vacuole membrane</location>
        <topology evidence="8">Multi-pass membrane protein</topology>
    </subcellularLocation>
</comment>
<feature type="transmembrane region" description="Helical" evidence="8">
    <location>
        <begin position="315"/>
        <end position="334"/>
    </location>
</feature>
<feature type="transmembrane region" description="Helical" evidence="8">
    <location>
        <begin position="129"/>
        <end position="150"/>
    </location>
</feature>
<dbReference type="OrthoDB" id="5965864at2759"/>
<dbReference type="EMBL" id="SWFT01000163">
    <property type="protein sequence ID" value="KAA8896604.1"/>
    <property type="molecule type" value="Genomic_DNA"/>
</dbReference>
<keyword evidence="3" id="KW-0813">Transport</keyword>
<sequence>MPSWSLPSVSPVFISFFLFGLINNVLYVIILSAAVDLVGARTPKAAVLLANILPSFTVKVAAPFFIHKIAYGQRMVVLVALSTAGMLLVSLPPSIPPKIAGIMLASVSSGAGEVTFLQLTHFYSGTSAVGGFSSGTGGAGIVGSFYYLFLTNICRFASWKVLLVSSAMPLVILVVYHRLLPPQEPRESSGDEIPAWATTDAGAHIKDTLNKIKPLVKPYMLPLTSVYLFEYVINQGISPTLLYPLDQVPQWLIRTYRDTYVVYGFLYQLGVFISRSSINFGVRIRHLEVMAILQGLNVVFCVIQSMSFKFPFPSIWMLFPVMVYEGLLGGFAYINTFVAVSEASTDDTREFNMGAVSMSDSLGIVIAGIVNWAVETRLCRWQVDHGRSWCQQG</sequence>
<keyword evidence="7 8" id="KW-0472">Membrane</keyword>
<dbReference type="PANTHER" id="PTHR10981">
    <property type="entry name" value="BATTENIN"/>
    <property type="match status" value="1"/>
</dbReference>
<feature type="transmembrane region" description="Helical" evidence="8">
    <location>
        <begin position="284"/>
        <end position="303"/>
    </location>
</feature>
<keyword evidence="8" id="KW-0926">Vacuole</keyword>
<dbReference type="GO" id="GO:0006865">
    <property type="term" value="P:amino acid transport"/>
    <property type="evidence" value="ECO:0007669"/>
    <property type="project" value="UniProtKB-KW"/>
</dbReference>
<evidence type="ECO:0000256" key="5">
    <source>
        <dbReference type="ARBA" id="ARBA00022970"/>
    </source>
</evidence>
<dbReference type="AlphaFoldDB" id="A0A642UC66"/>
<dbReference type="SUPFAM" id="SSF103473">
    <property type="entry name" value="MFS general substrate transporter"/>
    <property type="match status" value="1"/>
</dbReference>
<evidence type="ECO:0000313" key="9">
    <source>
        <dbReference type="EMBL" id="KAA8896604.1"/>
    </source>
</evidence>
<dbReference type="Proteomes" id="UP000449547">
    <property type="component" value="Unassembled WGS sequence"/>
</dbReference>
<feature type="transmembrane region" description="Helical" evidence="8">
    <location>
        <begin position="260"/>
        <end position="278"/>
    </location>
</feature>
<gene>
    <name evidence="9" type="ORF">DIURU_005616</name>
</gene>
<dbReference type="GeneID" id="54784267"/>
<keyword evidence="6 8" id="KW-1133">Transmembrane helix</keyword>
<evidence type="ECO:0000256" key="8">
    <source>
        <dbReference type="RuleBase" id="RU361113"/>
    </source>
</evidence>
<dbReference type="GO" id="GO:0051453">
    <property type="term" value="P:regulation of intracellular pH"/>
    <property type="evidence" value="ECO:0007669"/>
    <property type="project" value="TreeGrafter"/>
</dbReference>